<dbReference type="Proteomes" id="UP000614996">
    <property type="component" value="Unassembled WGS sequence"/>
</dbReference>
<dbReference type="AlphaFoldDB" id="A0A8J4A9U4"/>
<dbReference type="PANTHER" id="PTHR30055:SF234">
    <property type="entry name" value="HTH-TYPE TRANSCRIPTIONAL REGULATOR BETI"/>
    <property type="match status" value="1"/>
</dbReference>
<dbReference type="Gene3D" id="1.10.10.60">
    <property type="entry name" value="Homeodomain-like"/>
    <property type="match status" value="1"/>
</dbReference>
<evidence type="ECO:0000256" key="4">
    <source>
        <dbReference type="PROSITE-ProRule" id="PRU00335"/>
    </source>
</evidence>
<dbReference type="SUPFAM" id="SSF46689">
    <property type="entry name" value="Homeodomain-like"/>
    <property type="match status" value="1"/>
</dbReference>
<reference evidence="7" key="1">
    <citation type="journal article" date="2021" name="Int. J. Syst. Evol. Microbiol.">
        <title>Actinocatenispora comari sp. nov., an endophytic actinomycete isolated from aerial parts of Comarum salesowianum.</title>
        <authorList>
            <person name="Oyunbileg N."/>
            <person name="Iizaka Y."/>
            <person name="Hamada M."/>
            <person name="Davaapurev B.O."/>
            <person name="Fukumoto A."/>
            <person name="Tsetseg B."/>
            <person name="Kato F."/>
            <person name="Tamura T."/>
            <person name="Batkhuu J."/>
            <person name="Anzai Y."/>
        </authorList>
    </citation>
    <scope>NUCLEOTIDE SEQUENCE [LARGE SCALE GENOMIC DNA]</scope>
    <source>
        <strain evidence="7">NUM-2625</strain>
    </source>
</reference>
<dbReference type="PANTHER" id="PTHR30055">
    <property type="entry name" value="HTH-TYPE TRANSCRIPTIONAL REGULATOR RUTR"/>
    <property type="match status" value="1"/>
</dbReference>
<accession>A0A8J4A9U4</accession>
<evidence type="ECO:0000259" key="5">
    <source>
        <dbReference type="PROSITE" id="PS50977"/>
    </source>
</evidence>
<dbReference type="InterPro" id="IPR009057">
    <property type="entry name" value="Homeodomain-like_sf"/>
</dbReference>
<keyword evidence="7" id="KW-1185">Reference proteome</keyword>
<evidence type="ECO:0000313" key="7">
    <source>
        <dbReference type="Proteomes" id="UP000614996"/>
    </source>
</evidence>
<evidence type="ECO:0000256" key="2">
    <source>
        <dbReference type="ARBA" id="ARBA00023125"/>
    </source>
</evidence>
<protein>
    <recommendedName>
        <fullName evidence="5">HTH tetR-type domain-containing protein</fullName>
    </recommendedName>
</protein>
<dbReference type="GO" id="GO:0003700">
    <property type="term" value="F:DNA-binding transcription factor activity"/>
    <property type="evidence" value="ECO:0007669"/>
    <property type="project" value="TreeGrafter"/>
</dbReference>
<dbReference type="PROSITE" id="PS50977">
    <property type="entry name" value="HTH_TETR_2"/>
    <property type="match status" value="1"/>
</dbReference>
<feature type="DNA-binding region" description="H-T-H motif" evidence="4">
    <location>
        <begin position="37"/>
        <end position="56"/>
    </location>
</feature>
<evidence type="ECO:0000313" key="6">
    <source>
        <dbReference type="EMBL" id="GIL27421.1"/>
    </source>
</evidence>
<evidence type="ECO:0000256" key="1">
    <source>
        <dbReference type="ARBA" id="ARBA00023015"/>
    </source>
</evidence>
<dbReference type="InterPro" id="IPR050109">
    <property type="entry name" value="HTH-type_TetR-like_transc_reg"/>
</dbReference>
<dbReference type="EMBL" id="BOPO01000045">
    <property type="protein sequence ID" value="GIL27421.1"/>
    <property type="molecule type" value="Genomic_DNA"/>
</dbReference>
<dbReference type="Pfam" id="PF17754">
    <property type="entry name" value="TetR_C_14"/>
    <property type="match status" value="1"/>
</dbReference>
<dbReference type="Pfam" id="PF00440">
    <property type="entry name" value="TetR_N"/>
    <property type="match status" value="1"/>
</dbReference>
<organism evidence="6 7">
    <name type="scientific">Actinocatenispora comari</name>
    <dbReference type="NCBI Taxonomy" id="2807577"/>
    <lineage>
        <taxon>Bacteria</taxon>
        <taxon>Bacillati</taxon>
        <taxon>Actinomycetota</taxon>
        <taxon>Actinomycetes</taxon>
        <taxon>Micromonosporales</taxon>
        <taxon>Micromonosporaceae</taxon>
        <taxon>Actinocatenispora</taxon>
    </lineage>
</organism>
<comment type="caution">
    <text evidence="6">The sequence shown here is derived from an EMBL/GenBank/DDBJ whole genome shotgun (WGS) entry which is preliminary data.</text>
</comment>
<keyword evidence="3" id="KW-0804">Transcription</keyword>
<dbReference type="GO" id="GO:0000976">
    <property type="term" value="F:transcription cis-regulatory region binding"/>
    <property type="evidence" value="ECO:0007669"/>
    <property type="project" value="TreeGrafter"/>
</dbReference>
<name>A0A8J4A9U4_9ACTN</name>
<feature type="domain" description="HTH tetR-type" evidence="5">
    <location>
        <begin position="14"/>
        <end position="74"/>
    </location>
</feature>
<dbReference type="InterPro" id="IPR041347">
    <property type="entry name" value="MftR_C"/>
</dbReference>
<dbReference type="Gene3D" id="1.10.357.10">
    <property type="entry name" value="Tetracycline Repressor, domain 2"/>
    <property type="match status" value="1"/>
</dbReference>
<gene>
    <name evidence="6" type="ORF">NUM_26750</name>
</gene>
<keyword evidence="1" id="KW-0805">Transcription regulation</keyword>
<dbReference type="RefSeq" id="WP_207125171.1">
    <property type="nucleotide sequence ID" value="NZ_BOPO01000045.1"/>
</dbReference>
<dbReference type="InterPro" id="IPR001647">
    <property type="entry name" value="HTH_TetR"/>
</dbReference>
<keyword evidence="2 4" id="KW-0238">DNA-binding</keyword>
<dbReference type="PRINTS" id="PR00455">
    <property type="entry name" value="HTHTETR"/>
</dbReference>
<evidence type="ECO:0000256" key="3">
    <source>
        <dbReference type="ARBA" id="ARBA00023163"/>
    </source>
</evidence>
<sequence>MVAKADGLRARKMARTREGIAATALDMFADRGYEQVTIEEIAAAAEVAPSTVYRHFATKEQLALHYIGGGLAAVLARLRAIPVDAPIGDALSEALIGALAQFDQTVDVPRALAAQDLMAANPAVRAAMHGEVAEFRRELAGEMRHRLAGTADTVVPALAGALVAAVYELALEAWYAAGGRTPSRQFAAEAIEVLALGGIPLPRQDVGSARGNLDALLAANADTPATSRHRAAKAARESER</sequence>
<proteinExistence type="predicted"/>